<dbReference type="EMBL" id="JASBWR010000047">
    <property type="protein sequence ID" value="KAJ9103353.1"/>
    <property type="molecule type" value="Genomic_DNA"/>
</dbReference>
<dbReference type="Proteomes" id="UP001241377">
    <property type="component" value="Unassembled WGS sequence"/>
</dbReference>
<keyword evidence="2" id="KW-1185">Reference proteome</keyword>
<reference evidence="1" key="1">
    <citation type="submission" date="2023-04" db="EMBL/GenBank/DDBJ databases">
        <title>Draft Genome sequencing of Naganishia species isolated from polar environments using Oxford Nanopore Technology.</title>
        <authorList>
            <person name="Leo P."/>
            <person name="Venkateswaran K."/>
        </authorList>
    </citation>
    <scope>NUCLEOTIDE SEQUENCE</scope>
    <source>
        <strain evidence="1">MNA-CCFEE 5261</strain>
    </source>
</reference>
<protein>
    <submittedName>
        <fullName evidence="1">Uncharacterized protein</fullName>
    </submittedName>
</protein>
<gene>
    <name evidence="1" type="ORF">QFC19_004451</name>
</gene>
<organism evidence="1 2">
    <name type="scientific">Naganishia cerealis</name>
    <dbReference type="NCBI Taxonomy" id="610337"/>
    <lineage>
        <taxon>Eukaryota</taxon>
        <taxon>Fungi</taxon>
        <taxon>Dikarya</taxon>
        <taxon>Basidiomycota</taxon>
        <taxon>Agaricomycotina</taxon>
        <taxon>Tremellomycetes</taxon>
        <taxon>Filobasidiales</taxon>
        <taxon>Filobasidiaceae</taxon>
        <taxon>Naganishia</taxon>
    </lineage>
</organism>
<evidence type="ECO:0000313" key="2">
    <source>
        <dbReference type="Proteomes" id="UP001241377"/>
    </source>
</evidence>
<sequence length="543" mass="57547">MSRRPAPTTALSADLGAYDNKLVASTLSLPSASASAHDPPTSPIASVFPALHHVATTTSSIHAGLSGSGILHSAVHHAPSTSAAAVSSLTSPVGRSLSTLTSSLPSTSASASAPSRPAIGTSVEANSHPSHPSSPWSVLSLHILPIFNGVPLLSPIEDLNLLAEAHIQSCRTRSPRRYHRLVSSDLQELISSGMLTIRAKLEPPVATRMEDPARLVARVAEVWSFFFALLPGVFLPISLLDNVAFAKTGSSIAATSTTNVRRLLLSGFLLHILLPLLPALLGALDPALYSAAWRTPILLVAPPHNNPVDPTSPASTPHPRAIPTPDHLARIKHLALILSTQSRSSDFFILFEQGGAPPPQGMEEDDNWAAAAEQRELARMAARDAQDRADMERLLDAVVRLRYGTPLPPLSPVPDRPRRGVRSNSGLNTPVSGDDSDSASTSDLPHPRRRHSTHHRHSPLRENASADDMRSSTRVGGPGTYDVDGSETDDEDSVPTRRPSGVTAVNDDTEDATWGLRRAGGAAGDGGRGNEEEDDAYLTLKAR</sequence>
<proteinExistence type="predicted"/>
<evidence type="ECO:0000313" key="1">
    <source>
        <dbReference type="EMBL" id="KAJ9103353.1"/>
    </source>
</evidence>
<comment type="caution">
    <text evidence="1">The sequence shown here is derived from an EMBL/GenBank/DDBJ whole genome shotgun (WGS) entry which is preliminary data.</text>
</comment>
<accession>A0ACC2VW37</accession>
<name>A0ACC2VW37_9TREE</name>